<dbReference type="AlphaFoldDB" id="A0A7J6L7J4"/>
<gene>
    <name evidence="2" type="ORF">FOZ61_007750</name>
</gene>
<feature type="region of interest" description="Disordered" evidence="1">
    <location>
        <begin position="146"/>
        <end position="177"/>
    </location>
</feature>
<dbReference type="EMBL" id="JABAHT010000483">
    <property type="protein sequence ID" value="KAF4655152.1"/>
    <property type="molecule type" value="Genomic_DNA"/>
</dbReference>
<dbReference type="OrthoDB" id="10646769at2759"/>
<evidence type="ECO:0000313" key="2">
    <source>
        <dbReference type="EMBL" id="KAF4655152.1"/>
    </source>
</evidence>
<accession>A0A7J6L7J4</accession>
<name>A0A7J6L7J4_PEROL</name>
<organism evidence="2 3">
    <name type="scientific">Perkinsus olseni</name>
    <name type="common">Perkinsus atlanticus</name>
    <dbReference type="NCBI Taxonomy" id="32597"/>
    <lineage>
        <taxon>Eukaryota</taxon>
        <taxon>Sar</taxon>
        <taxon>Alveolata</taxon>
        <taxon>Perkinsozoa</taxon>
        <taxon>Perkinsea</taxon>
        <taxon>Perkinsida</taxon>
        <taxon>Perkinsidae</taxon>
        <taxon>Perkinsus</taxon>
    </lineage>
</organism>
<protein>
    <submittedName>
        <fullName evidence="2">Uncharacterized protein</fullName>
    </submittedName>
</protein>
<feature type="compositionally biased region" description="Basic and acidic residues" evidence="1">
    <location>
        <begin position="168"/>
        <end position="177"/>
    </location>
</feature>
<feature type="compositionally biased region" description="Polar residues" evidence="1">
    <location>
        <begin position="83"/>
        <end position="102"/>
    </location>
</feature>
<feature type="region of interest" description="Disordered" evidence="1">
    <location>
        <begin position="199"/>
        <end position="233"/>
    </location>
</feature>
<proteinExistence type="predicted"/>
<feature type="region of interest" description="Disordered" evidence="1">
    <location>
        <begin position="77"/>
        <end position="102"/>
    </location>
</feature>
<reference evidence="2 3" key="1">
    <citation type="submission" date="2020-04" db="EMBL/GenBank/DDBJ databases">
        <title>Perkinsus olseni comparative genomics.</title>
        <authorList>
            <person name="Bogema D.R."/>
        </authorList>
    </citation>
    <scope>NUCLEOTIDE SEQUENCE [LARGE SCALE GENOMIC DNA]</scope>
    <source>
        <strain evidence="2">ATCC PRA-179</strain>
    </source>
</reference>
<dbReference type="Proteomes" id="UP000570595">
    <property type="component" value="Unassembled WGS sequence"/>
</dbReference>
<evidence type="ECO:0000256" key="1">
    <source>
        <dbReference type="SAM" id="MobiDB-lite"/>
    </source>
</evidence>
<sequence length="250" mass="27237">MVYFAPPGPARNEAGQNIATTMLAIIARSPKLGGGGPETSSASGSNVQGSLMRNLAHGECTILPALEDLVGILSDDEVDAASGPNSSSRTLSNPQPSDLSNSYAPENILEYYARCHWKEASRSMDAELDDTIAQLDDFLSSLYASESYEDNPSTSPGRGGSGRISSSRGEHVRRNRYEGRFTREALLQKLHPGLARYLAQPNPNLAREQREYSAKLARRPSLGDPSEEPRDALYDLRTVLRRIGEKLSDQ</sequence>
<comment type="caution">
    <text evidence="2">The sequence shown here is derived from an EMBL/GenBank/DDBJ whole genome shotgun (WGS) entry which is preliminary data.</text>
</comment>
<evidence type="ECO:0000313" key="3">
    <source>
        <dbReference type="Proteomes" id="UP000570595"/>
    </source>
</evidence>